<evidence type="ECO:0000313" key="3">
    <source>
        <dbReference type="Proteomes" id="UP000293852"/>
    </source>
</evidence>
<dbReference type="GO" id="GO:0008641">
    <property type="term" value="F:ubiquitin-like modifier activating enzyme activity"/>
    <property type="evidence" value="ECO:0007669"/>
    <property type="project" value="InterPro"/>
</dbReference>
<dbReference type="Pfam" id="PF00899">
    <property type="entry name" value="ThiF"/>
    <property type="match status" value="1"/>
</dbReference>
<dbReference type="SUPFAM" id="SSF69572">
    <property type="entry name" value="Activating enzymes of the ubiquitin-like proteins"/>
    <property type="match status" value="1"/>
</dbReference>
<feature type="domain" description="THIF-type NAD/FAD binding fold" evidence="1">
    <location>
        <begin position="131"/>
        <end position="202"/>
    </location>
</feature>
<dbReference type="EMBL" id="SGWX01000001">
    <property type="protein sequence ID" value="RZS59778.1"/>
    <property type="molecule type" value="Genomic_DNA"/>
</dbReference>
<dbReference type="Proteomes" id="UP000293852">
    <property type="component" value="Unassembled WGS sequence"/>
</dbReference>
<protein>
    <submittedName>
        <fullName evidence="2">ThiF family protein</fullName>
    </submittedName>
</protein>
<dbReference type="RefSeq" id="WP_130411193.1">
    <property type="nucleotide sequence ID" value="NZ_SGWX01000001.1"/>
</dbReference>
<dbReference type="InterPro" id="IPR035985">
    <property type="entry name" value="Ubiquitin-activating_enz"/>
</dbReference>
<sequence length="347" mass="35425">MTSDQTLARLRLRSGTPVLDRGGGEVQLGTDPRWALRLAGLDPAEVTWLRDLATRRHTSPVASADRLGVTPARRCEIVGVLRRGGFLHPAPPAGEAVAAVAAVGDGAADAPALGALRADGAGRRTLAGRARASVAVAGLGRLGAALAVELATAGVGTLVARDRAPVLTTDLGLGAYAPTDVGRPRGAALGEAVARVAPRTRVLPDGAADVVVLVEAHAPAPARYARLMGEGVAHLTVTVREADVVVGPFVLPGVTACARCADLHRADEDPAWPALAAQLRQVSEPPQETALAAGAAAVASAQVLAHLDGIRPASAGSLVELALPQVLPLARELRPHRRCGCVTLSRE</sequence>
<gene>
    <name evidence="2" type="ORF">EV386_0009</name>
</gene>
<name>A0A4Q7M0D5_9MICO</name>
<dbReference type="OrthoDB" id="4426339at2"/>
<accession>A0A4Q7M0D5</accession>
<proteinExistence type="predicted"/>
<evidence type="ECO:0000313" key="2">
    <source>
        <dbReference type="EMBL" id="RZS59778.1"/>
    </source>
</evidence>
<organism evidence="2 3">
    <name type="scientific">Xylanimonas ulmi</name>
    <dbReference type="NCBI Taxonomy" id="228973"/>
    <lineage>
        <taxon>Bacteria</taxon>
        <taxon>Bacillati</taxon>
        <taxon>Actinomycetota</taxon>
        <taxon>Actinomycetes</taxon>
        <taxon>Micrococcales</taxon>
        <taxon>Promicromonosporaceae</taxon>
        <taxon>Xylanimonas</taxon>
    </lineage>
</organism>
<reference evidence="2 3" key="1">
    <citation type="submission" date="2019-02" db="EMBL/GenBank/DDBJ databases">
        <title>Sequencing the genomes of 1000 actinobacteria strains.</title>
        <authorList>
            <person name="Klenk H.-P."/>
        </authorList>
    </citation>
    <scope>NUCLEOTIDE SEQUENCE [LARGE SCALE GENOMIC DNA]</scope>
    <source>
        <strain evidence="2 3">DSM 16932</strain>
    </source>
</reference>
<comment type="caution">
    <text evidence="2">The sequence shown here is derived from an EMBL/GenBank/DDBJ whole genome shotgun (WGS) entry which is preliminary data.</text>
</comment>
<dbReference type="AlphaFoldDB" id="A0A4Q7M0D5"/>
<dbReference type="Gene3D" id="3.40.50.720">
    <property type="entry name" value="NAD(P)-binding Rossmann-like Domain"/>
    <property type="match status" value="1"/>
</dbReference>
<keyword evidence="3" id="KW-1185">Reference proteome</keyword>
<dbReference type="InterPro" id="IPR000594">
    <property type="entry name" value="ThiF_NAD_FAD-bd"/>
</dbReference>
<evidence type="ECO:0000259" key="1">
    <source>
        <dbReference type="Pfam" id="PF00899"/>
    </source>
</evidence>